<proteinExistence type="predicted"/>
<feature type="domain" description="Metalloprotease TldD/E N-terminal" evidence="1">
    <location>
        <begin position="16"/>
        <end position="74"/>
    </location>
</feature>
<dbReference type="AlphaFoldDB" id="A0A0F9NR94"/>
<dbReference type="Pfam" id="PF19289">
    <property type="entry name" value="PmbA_TldD_3rd"/>
    <property type="match status" value="1"/>
</dbReference>
<dbReference type="InterPro" id="IPR036059">
    <property type="entry name" value="TldD/PmbA_sf"/>
</dbReference>
<dbReference type="EMBL" id="LAZR01003239">
    <property type="protein sequence ID" value="KKN20474.1"/>
    <property type="molecule type" value="Genomic_DNA"/>
</dbReference>
<dbReference type="InterPro" id="IPR047657">
    <property type="entry name" value="PmbA"/>
</dbReference>
<dbReference type="PANTHER" id="PTHR43421">
    <property type="entry name" value="METALLOPROTEASE PMBA"/>
    <property type="match status" value="1"/>
</dbReference>
<evidence type="ECO:0000259" key="1">
    <source>
        <dbReference type="Pfam" id="PF01523"/>
    </source>
</evidence>
<dbReference type="InterPro" id="IPR045569">
    <property type="entry name" value="Metalloprtase-TldD/E_C"/>
</dbReference>
<organism evidence="3">
    <name type="scientific">marine sediment metagenome</name>
    <dbReference type="NCBI Taxonomy" id="412755"/>
    <lineage>
        <taxon>unclassified sequences</taxon>
        <taxon>metagenomes</taxon>
        <taxon>ecological metagenomes</taxon>
    </lineage>
</organism>
<dbReference type="SUPFAM" id="SSF111283">
    <property type="entry name" value="Putative modulator of DNA gyrase, PmbA/TldD"/>
    <property type="match status" value="1"/>
</dbReference>
<dbReference type="GO" id="GO:0006508">
    <property type="term" value="P:proteolysis"/>
    <property type="evidence" value="ECO:0007669"/>
    <property type="project" value="InterPro"/>
</dbReference>
<sequence>MMKEILEMAAASAEEAELYRVRSKSSEVIFEANRLKSIDSSFEEGLGLRIIKQGKIGFSSSTDLSQPGPLVKAASDSAQFGQKAHFHLPSADNTSSVECYDDSLISLSLEQMVREGRKAIDLILKEAPSLHCEGEVAKAEAEISILNTNGLSHSYKKTSYTFSMGAFLAEEGNFLGIGEGEASVKYHDWSSSVAQRILEAFRLTRKKGSISPGKHPVIFTSKAVPLLLQSLKQGINGKVLQKKISPLLGKIGKPVLSSFIDVFDDALFPFALATSPVDGEGIPSRRTPIIEEGVLKNFIYDLQTAGLMGTESTSNGARGYGSLPSPATSNFIVKEGKVPLQEMVKDIKDGIIVDQVIGSGQGNVLMGEFSVNLDLAYKVENGKIKGRVKDVMVSGNSYTMLNNVLALGSESRFIGTTRTPPIYFKEVNVAG</sequence>
<comment type="caution">
    <text evidence="3">The sequence shown here is derived from an EMBL/GenBank/DDBJ whole genome shotgun (WGS) entry which is preliminary data.</text>
</comment>
<gene>
    <name evidence="3" type="ORF">LCGC14_0935220</name>
</gene>
<dbReference type="GO" id="GO:0008237">
    <property type="term" value="F:metallopeptidase activity"/>
    <property type="evidence" value="ECO:0007669"/>
    <property type="project" value="InterPro"/>
</dbReference>
<name>A0A0F9NR94_9ZZZZ</name>
<evidence type="ECO:0008006" key="4">
    <source>
        <dbReference type="Google" id="ProtNLM"/>
    </source>
</evidence>
<dbReference type="Pfam" id="PF01523">
    <property type="entry name" value="PmbA_TldD_1st"/>
    <property type="match status" value="1"/>
</dbReference>
<feature type="domain" description="Metalloprotease TldD/E C-terminal" evidence="2">
    <location>
        <begin position="212"/>
        <end position="431"/>
    </location>
</feature>
<evidence type="ECO:0000259" key="2">
    <source>
        <dbReference type="Pfam" id="PF19289"/>
    </source>
</evidence>
<accession>A0A0F9NR94</accession>
<protein>
    <recommendedName>
        <fullName evidence="4">TldD/PmbA family protein</fullName>
    </recommendedName>
</protein>
<dbReference type="Gene3D" id="3.30.2290.10">
    <property type="entry name" value="PmbA/TldD superfamily"/>
    <property type="match status" value="1"/>
</dbReference>
<dbReference type="InterPro" id="IPR035068">
    <property type="entry name" value="TldD/PmbA_N"/>
</dbReference>
<dbReference type="PANTHER" id="PTHR43421:SF1">
    <property type="entry name" value="METALLOPROTEASE PMBA"/>
    <property type="match status" value="1"/>
</dbReference>
<evidence type="ECO:0000313" key="3">
    <source>
        <dbReference type="EMBL" id="KKN20474.1"/>
    </source>
</evidence>
<dbReference type="GO" id="GO:0005829">
    <property type="term" value="C:cytosol"/>
    <property type="evidence" value="ECO:0007669"/>
    <property type="project" value="TreeGrafter"/>
</dbReference>
<reference evidence="3" key="1">
    <citation type="journal article" date="2015" name="Nature">
        <title>Complex archaea that bridge the gap between prokaryotes and eukaryotes.</title>
        <authorList>
            <person name="Spang A."/>
            <person name="Saw J.H."/>
            <person name="Jorgensen S.L."/>
            <person name="Zaremba-Niedzwiedzka K."/>
            <person name="Martijn J."/>
            <person name="Lind A.E."/>
            <person name="van Eijk R."/>
            <person name="Schleper C."/>
            <person name="Guy L."/>
            <person name="Ettema T.J."/>
        </authorList>
    </citation>
    <scope>NUCLEOTIDE SEQUENCE</scope>
</reference>
<dbReference type="InterPro" id="IPR002510">
    <property type="entry name" value="Metalloprtase-TldD/E_N"/>
</dbReference>